<dbReference type="SUPFAM" id="SSF56815">
    <property type="entry name" value="Sec1/munc18-like (SM) proteins"/>
    <property type="match status" value="1"/>
</dbReference>
<dbReference type="KEGG" id="tva:4773254"/>
<dbReference type="InterPro" id="IPR036045">
    <property type="entry name" value="Sec1-like_sf"/>
</dbReference>
<protein>
    <recommendedName>
        <fullName evidence="3">Sec1 family protein</fullName>
    </recommendedName>
</protein>
<dbReference type="AlphaFoldDB" id="A2DWB4"/>
<dbReference type="VEuPathDB" id="TrichDB:TVAG_393970"/>
<reference evidence="1" key="2">
    <citation type="journal article" date="2007" name="Science">
        <title>Draft genome sequence of the sexually transmitted pathogen Trichomonas vaginalis.</title>
        <authorList>
            <person name="Carlton J.M."/>
            <person name="Hirt R.P."/>
            <person name="Silva J.C."/>
            <person name="Delcher A.L."/>
            <person name="Schatz M."/>
            <person name="Zhao Q."/>
            <person name="Wortman J.R."/>
            <person name="Bidwell S.L."/>
            <person name="Alsmark U.C.M."/>
            <person name="Besteiro S."/>
            <person name="Sicheritz-Ponten T."/>
            <person name="Noel C.J."/>
            <person name="Dacks J.B."/>
            <person name="Foster P.G."/>
            <person name="Simillion C."/>
            <person name="Van de Peer Y."/>
            <person name="Miranda-Saavedra D."/>
            <person name="Barton G.J."/>
            <person name="Westrop G.D."/>
            <person name="Mueller S."/>
            <person name="Dessi D."/>
            <person name="Fiori P.L."/>
            <person name="Ren Q."/>
            <person name="Paulsen I."/>
            <person name="Zhang H."/>
            <person name="Bastida-Corcuera F.D."/>
            <person name="Simoes-Barbosa A."/>
            <person name="Brown M.T."/>
            <person name="Hayes R.D."/>
            <person name="Mukherjee M."/>
            <person name="Okumura C.Y."/>
            <person name="Schneider R."/>
            <person name="Smith A.J."/>
            <person name="Vanacova S."/>
            <person name="Villalvazo M."/>
            <person name="Haas B.J."/>
            <person name="Pertea M."/>
            <person name="Feldblyum T.V."/>
            <person name="Utterback T.R."/>
            <person name="Shu C.L."/>
            <person name="Osoegawa K."/>
            <person name="de Jong P.J."/>
            <person name="Hrdy I."/>
            <person name="Horvathova L."/>
            <person name="Zubacova Z."/>
            <person name="Dolezal P."/>
            <person name="Malik S.B."/>
            <person name="Logsdon J.M. Jr."/>
            <person name="Henze K."/>
            <person name="Gupta A."/>
            <person name="Wang C.C."/>
            <person name="Dunne R.L."/>
            <person name="Upcroft J.A."/>
            <person name="Upcroft P."/>
            <person name="White O."/>
            <person name="Salzberg S.L."/>
            <person name="Tang P."/>
            <person name="Chiu C.-H."/>
            <person name="Lee Y.-S."/>
            <person name="Embley T.M."/>
            <person name="Coombs G.H."/>
            <person name="Mottram J.C."/>
            <person name="Tachezy J."/>
            <person name="Fraser-Liggett C.M."/>
            <person name="Johnson P.J."/>
        </authorList>
    </citation>
    <scope>NUCLEOTIDE SEQUENCE [LARGE SCALE GENOMIC DNA]</scope>
    <source>
        <strain evidence="1">G3</strain>
    </source>
</reference>
<dbReference type="Proteomes" id="UP000001542">
    <property type="component" value="Unassembled WGS sequence"/>
</dbReference>
<name>A2DWB4_TRIV3</name>
<dbReference type="EMBL" id="DS113258">
    <property type="protein sequence ID" value="EAY15254.1"/>
    <property type="molecule type" value="Genomic_DNA"/>
</dbReference>
<accession>A2DWB4</accession>
<organism evidence="1 2">
    <name type="scientific">Trichomonas vaginalis (strain ATCC PRA-98 / G3)</name>
    <dbReference type="NCBI Taxonomy" id="412133"/>
    <lineage>
        <taxon>Eukaryota</taxon>
        <taxon>Metamonada</taxon>
        <taxon>Parabasalia</taxon>
        <taxon>Trichomonadida</taxon>
        <taxon>Trichomonadidae</taxon>
        <taxon>Trichomonas</taxon>
    </lineage>
</organism>
<dbReference type="VEuPathDB" id="TrichDB:TVAGG3_0279430"/>
<gene>
    <name evidence="1" type="ORF">TVAG_393970</name>
</gene>
<dbReference type="RefSeq" id="XP_001327477.1">
    <property type="nucleotide sequence ID" value="XM_001327442.1"/>
</dbReference>
<sequence>MTYSPLSSKNVQNGTILFVDNFAAEAIALTGGIKSVVPKVYLSIISIDKHPKEITSLIQRMTEIAPGEHFEIFIGSLISNYRTQITQIASIEEYDITRIYTTNINETGQCLPEKLRNRIEIIPDFYVELVKNISISTTIKTNILEQFAQFDETQAPNIINLITRYLKNNGSPQVKCYSIGNFAGEIAGDFEKKRQGNPNSALLVIDRCYYSAPLFADTDSLLDTFAKTSLFQTIYDKDLLNLELTKGPKELLTYIQQLVGSKEPTYDSICVAWSKLDDPKKNEIQSKHKIIAQVFENFKTSNKKQLQEMLFNGEEIDDVLDSAASLKESLDVIGVKRMFSTQLDLESLVQKAFSQNRSDAKNFCSPQNAVSILTECRSGFDRNSSPSLKSIFTLTNLIKSLYNNNGEDDPRIKCAGTGMLSGFLNRTKPPTIGSFNEIFVVILGGLSFQEVYELGQLLSASNQKKIHILTDTICSTINIFSNKEQ</sequence>
<keyword evidence="2" id="KW-1185">Reference proteome</keyword>
<evidence type="ECO:0000313" key="1">
    <source>
        <dbReference type="EMBL" id="EAY15254.1"/>
    </source>
</evidence>
<proteinExistence type="predicted"/>
<evidence type="ECO:0008006" key="3">
    <source>
        <dbReference type="Google" id="ProtNLM"/>
    </source>
</evidence>
<dbReference type="InParanoid" id="A2DWB4"/>
<reference evidence="1" key="1">
    <citation type="submission" date="2006-10" db="EMBL/GenBank/DDBJ databases">
        <authorList>
            <person name="Amadeo P."/>
            <person name="Zhao Q."/>
            <person name="Wortman J."/>
            <person name="Fraser-Liggett C."/>
            <person name="Carlton J."/>
        </authorList>
    </citation>
    <scope>NUCLEOTIDE SEQUENCE</scope>
    <source>
        <strain evidence="1">G3</strain>
    </source>
</reference>
<evidence type="ECO:0000313" key="2">
    <source>
        <dbReference type="Proteomes" id="UP000001542"/>
    </source>
</evidence>